<dbReference type="EMBL" id="ON529850">
    <property type="protein sequence ID" value="UTC28400.1"/>
    <property type="molecule type" value="Genomic_DNA"/>
</dbReference>
<organism evidence="2 3">
    <name type="scientific">Brevundimonas phage vB_BpoS-Gurke</name>
    <dbReference type="NCBI Taxonomy" id="2948599"/>
    <lineage>
        <taxon>Viruses</taxon>
        <taxon>Duplodnaviria</taxon>
        <taxon>Heunggongvirae</taxon>
        <taxon>Uroviricota</taxon>
        <taxon>Caudoviricetes</taxon>
        <taxon>Jeanschmidtviridae</taxon>
        <taxon>Kikimoravirus</taxon>
        <taxon>Kikimoravirus gurke</taxon>
    </lineage>
</organism>
<evidence type="ECO:0000313" key="3">
    <source>
        <dbReference type="Proteomes" id="UP001055634"/>
    </source>
</evidence>
<keyword evidence="3" id="KW-1185">Reference proteome</keyword>
<feature type="region of interest" description="Disordered" evidence="1">
    <location>
        <begin position="38"/>
        <end position="57"/>
    </location>
</feature>
<dbReference type="Proteomes" id="UP001055634">
    <property type="component" value="Segment"/>
</dbReference>
<proteinExistence type="predicted"/>
<sequence length="57" mass="6580">MLEYSEAFLRSNERALRQLEADMGPAFAAALMMAWDAEEAPGEDVPEEKHRKDRRRS</sequence>
<protein>
    <submittedName>
        <fullName evidence="2">Uncharacterized protein</fullName>
    </submittedName>
</protein>
<reference evidence="2" key="1">
    <citation type="submission" date="2022-04" db="EMBL/GenBank/DDBJ databases">
        <authorList>
            <person name="Friedrich I."/>
            <person name="Schneider D."/>
            <person name="Poehlein A."/>
            <person name="Hertel R."/>
            <person name="Daniel R."/>
        </authorList>
    </citation>
    <scope>NUCLEOTIDE SEQUENCE</scope>
</reference>
<accession>A0A9E7SSV9</accession>
<name>A0A9E7SSV9_9CAUD</name>
<evidence type="ECO:0000256" key="1">
    <source>
        <dbReference type="SAM" id="MobiDB-lite"/>
    </source>
</evidence>
<gene>
    <name evidence="2" type="ORF">GURKE_03950</name>
</gene>
<evidence type="ECO:0000313" key="2">
    <source>
        <dbReference type="EMBL" id="UTC28400.1"/>
    </source>
</evidence>